<dbReference type="SUPFAM" id="SSF103473">
    <property type="entry name" value="MFS general substrate transporter"/>
    <property type="match status" value="1"/>
</dbReference>
<protein>
    <submittedName>
        <fullName evidence="3">Sec-independent protein translocase protein TatB</fullName>
    </submittedName>
</protein>
<feature type="compositionally biased region" description="Acidic residues" evidence="1">
    <location>
        <begin position="333"/>
        <end position="343"/>
    </location>
</feature>
<feature type="transmembrane region" description="Helical" evidence="2">
    <location>
        <begin position="485"/>
        <end position="502"/>
    </location>
</feature>
<evidence type="ECO:0000256" key="2">
    <source>
        <dbReference type="SAM" id="Phobius"/>
    </source>
</evidence>
<reference evidence="3 4" key="1">
    <citation type="submission" date="2024-03" db="EMBL/GenBank/DDBJ databases">
        <title>The Acrasis kona genome and developmental transcriptomes reveal deep origins of eukaryotic multicellular pathways.</title>
        <authorList>
            <person name="Sheikh S."/>
            <person name="Fu C.-J."/>
            <person name="Brown M.W."/>
            <person name="Baldauf S.L."/>
        </authorList>
    </citation>
    <scope>NUCLEOTIDE SEQUENCE [LARGE SCALE GENOMIC DNA]</scope>
    <source>
        <strain evidence="3 4">ATCC MYA-3509</strain>
    </source>
</reference>
<keyword evidence="4" id="KW-1185">Reference proteome</keyword>
<sequence length="609" mass="67721">MDVLSSWMDFFTFDSLSGSVLLVVIILALVIYGLFDLYRPTTPIRLSYNYTWKRTLNWMLIGMCSAVESMNTACLTILGTQDKETLYTMGVNKNTLIIMVGCAFMIKPLFMVINGMLIDRFEKVTRNGKYILIFGMFTHALINVIMGSVLALTLLPKESGSSDAAHALLSILAGGGSGEGVPAPKSGDDTNVVDTGSVAPLLYISHLISTYVNTVVELVQGKICSAWYHDKHERATISGLLNVFQSWQWFMAYVINVYVFTKYNTSGPTVMLFASSAFLCVAAVCATLISKEWSPSSDYNYYTLRLRAQQDRWERDMLLVAGIDSDSLRQYEDSELDTQEETVDQAKDNHEHPPQSDSSHKQSHDDHHHEHIHYGHHESVDQIDKHFPFEDPMQLDRLSFRQALSEPELYVFSFAFLFVGIGTESWYTNFISNLIEKFDIGFGSGVSTVALLLITCAPAISCMVCVLLINLVIRERQRFMSVSSLGSVSLFIYAGISAGAFMADSIGGLITCGFLCIIVRMCSMTTLRYQSQMLGGSSKAATATGVVFSGMYLGNGIAKFSFGLTESNSDYNQATQTRVIVQSVCCFCASVVLLGWHVFSFIKQKRKYQ</sequence>
<feature type="transmembrane region" description="Helical" evidence="2">
    <location>
        <begin position="580"/>
        <end position="602"/>
    </location>
</feature>
<comment type="caution">
    <text evidence="3">The sequence shown here is derived from an EMBL/GenBank/DDBJ whole genome shotgun (WGS) entry which is preliminary data.</text>
</comment>
<evidence type="ECO:0000313" key="4">
    <source>
        <dbReference type="Proteomes" id="UP001431209"/>
    </source>
</evidence>
<organism evidence="3 4">
    <name type="scientific">Acrasis kona</name>
    <dbReference type="NCBI Taxonomy" id="1008807"/>
    <lineage>
        <taxon>Eukaryota</taxon>
        <taxon>Discoba</taxon>
        <taxon>Heterolobosea</taxon>
        <taxon>Tetramitia</taxon>
        <taxon>Eutetramitia</taxon>
        <taxon>Acrasidae</taxon>
        <taxon>Acrasis</taxon>
    </lineage>
</organism>
<dbReference type="EMBL" id="JAOPGA020000191">
    <property type="protein sequence ID" value="KAL0477501.1"/>
    <property type="molecule type" value="Genomic_DNA"/>
</dbReference>
<proteinExistence type="predicted"/>
<keyword evidence="2" id="KW-0812">Transmembrane</keyword>
<feature type="transmembrane region" description="Helical" evidence="2">
    <location>
        <begin position="271"/>
        <end position="289"/>
    </location>
</feature>
<dbReference type="InterPro" id="IPR036259">
    <property type="entry name" value="MFS_trans_sf"/>
</dbReference>
<feature type="transmembrane region" description="Helical" evidence="2">
    <location>
        <begin position="508"/>
        <end position="529"/>
    </location>
</feature>
<dbReference type="Proteomes" id="UP001431209">
    <property type="component" value="Unassembled WGS sequence"/>
</dbReference>
<evidence type="ECO:0000313" key="3">
    <source>
        <dbReference type="EMBL" id="KAL0477501.1"/>
    </source>
</evidence>
<feature type="transmembrane region" description="Helical" evidence="2">
    <location>
        <begin position="56"/>
        <end position="78"/>
    </location>
</feature>
<feature type="transmembrane region" description="Helical" evidence="2">
    <location>
        <begin position="541"/>
        <end position="560"/>
    </location>
</feature>
<dbReference type="AlphaFoldDB" id="A0AAW2YKH2"/>
<dbReference type="Gene3D" id="1.20.1250.20">
    <property type="entry name" value="MFS general substrate transporter like domains"/>
    <property type="match status" value="1"/>
</dbReference>
<feature type="transmembrane region" description="Helical" evidence="2">
    <location>
        <begin position="240"/>
        <end position="259"/>
    </location>
</feature>
<name>A0AAW2YKH2_9EUKA</name>
<feature type="transmembrane region" description="Helical" evidence="2">
    <location>
        <begin position="98"/>
        <end position="118"/>
    </location>
</feature>
<keyword evidence="2" id="KW-1133">Transmembrane helix</keyword>
<feature type="transmembrane region" description="Helical" evidence="2">
    <location>
        <begin position="201"/>
        <end position="219"/>
    </location>
</feature>
<accession>A0AAW2YKH2</accession>
<keyword evidence="2" id="KW-0472">Membrane</keyword>
<feature type="compositionally biased region" description="Basic and acidic residues" evidence="1">
    <location>
        <begin position="344"/>
        <end position="370"/>
    </location>
</feature>
<gene>
    <name evidence="3" type="ORF">AKO1_010851</name>
</gene>
<feature type="transmembrane region" description="Helical" evidence="2">
    <location>
        <begin position="448"/>
        <end position="473"/>
    </location>
</feature>
<evidence type="ECO:0000256" key="1">
    <source>
        <dbReference type="SAM" id="MobiDB-lite"/>
    </source>
</evidence>
<feature type="region of interest" description="Disordered" evidence="1">
    <location>
        <begin position="332"/>
        <end position="370"/>
    </location>
</feature>
<feature type="transmembrane region" description="Helical" evidence="2">
    <location>
        <begin position="130"/>
        <end position="155"/>
    </location>
</feature>
<feature type="transmembrane region" description="Helical" evidence="2">
    <location>
        <begin position="409"/>
        <end position="428"/>
    </location>
</feature>
<feature type="transmembrane region" description="Helical" evidence="2">
    <location>
        <begin position="16"/>
        <end position="35"/>
    </location>
</feature>